<accession>A0ABQ7UFK1</accession>
<protein>
    <submittedName>
        <fullName evidence="1">Uncharacterized protein</fullName>
    </submittedName>
</protein>
<keyword evidence="2" id="KW-1185">Reference proteome</keyword>
<evidence type="ECO:0000313" key="2">
    <source>
        <dbReference type="Proteomes" id="UP000826656"/>
    </source>
</evidence>
<dbReference type="Proteomes" id="UP000826656">
    <property type="component" value="Unassembled WGS sequence"/>
</dbReference>
<organism evidence="1 2">
    <name type="scientific">Solanum tuberosum</name>
    <name type="common">Potato</name>
    <dbReference type="NCBI Taxonomy" id="4113"/>
    <lineage>
        <taxon>Eukaryota</taxon>
        <taxon>Viridiplantae</taxon>
        <taxon>Streptophyta</taxon>
        <taxon>Embryophyta</taxon>
        <taxon>Tracheophyta</taxon>
        <taxon>Spermatophyta</taxon>
        <taxon>Magnoliopsida</taxon>
        <taxon>eudicotyledons</taxon>
        <taxon>Gunneridae</taxon>
        <taxon>Pentapetalae</taxon>
        <taxon>asterids</taxon>
        <taxon>lamiids</taxon>
        <taxon>Solanales</taxon>
        <taxon>Solanaceae</taxon>
        <taxon>Solanoideae</taxon>
        <taxon>Solaneae</taxon>
        <taxon>Solanum</taxon>
    </lineage>
</organism>
<reference evidence="1 2" key="1">
    <citation type="journal article" date="2021" name="bioRxiv">
        <title>Chromosome-scale and haplotype-resolved genome assembly of a tetraploid potato cultivar.</title>
        <authorList>
            <person name="Sun H."/>
            <person name="Jiao W.-B."/>
            <person name="Krause K."/>
            <person name="Campoy J.A."/>
            <person name="Goel M."/>
            <person name="Folz-Donahue K."/>
            <person name="Kukat C."/>
            <person name="Huettel B."/>
            <person name="Schneeberger K."/>
        </authorList>
    </citation>
    <scope>NUCLEOTIDE SEQUENCE [LARGE SCALE GENOMIC DNA]</scope>
    <source>
        <strain evidence="1">SolTubOtavaFocal</strain>
        <tissue evidence="1">Leaves</tissue>
    </source>
</reference>
<comment type="caution">
    <text evidence="1">The sequence shown here is derived from an EMBL/GenBank/DDBJ whole genome shotgun (WGS) entry which is preliminary data.</text>
</comment>
<gene>
    <name evidence="1" type="ORF">KY290_027632</name>
</gene>
<dbReference type="EMBL" id="JAIVGD010000019">
    <property type="protein sequence ID" value="KAH0748400.1"/>
    <property type="molecule type" value="Genomic_DNA"/>
</dbReference>
<proteinExistence type="predicted"/>
<name>A0ABQ7UFK1_SOLTU</name>
<evidence type="ECO:0000313" key="1">
    <source>
        <dbReference type="EMBL" id="KAH0748400.1"/>
    </source>
</evidence>
<sequence length="114" mass="13326">MLGHPQIFLSDLLLMQMTIIEHTCDMGTRREGHFNLDVEMITSVLRTDIEKYQGFPSKTVIVLKAYDISINRRKVYLGRKRAFEKIYGTWEGSFATLLRSMEVLKHFNIETIVE</sequence>